<feature type="transmembrane region" description="Helical" evidence="7">
    <location>
        <begin position="215"/>
        <end position="232"/>
    </location>
</feature>
<evidence type="ECO:0000256" key="7">
    <source>
        <dbReference type="SAM" id="Phobius"/>
    </source>
</evidence>
<sequence>MVSRCSFPITCATFRVPAAGRSSITRGPKSVADGTPPVLTAGVHIGIRTGLGAGFWRLWPASALSDLGYGIGVAATPLLAVSLTDDPIPVTLLSSLLFLPWLLFALPVGALVDRWDRRRTMALANSARALVIAGLTVLIVTDTVGIGLLYVAAALLGTAEVFYDQAARAILPEVVAPDQLDRGNSWLSGAEMVGQLFVGGPIGAALFAWWDASPFAGMAIGFAVSAAVVSTLPRRSTPVPRAGTSLRSEIAEGLRWLRGHALIRGLTAASALTAGLGAMFNALLVLYALQVLRLPEAGFGILLVAGGIGGVAGALAATPLVRLCGRSGALAVGACLSPIGVVVIALVDTTWIACLLMGLGTASITVWNVVFMSLRQAIVPERLFGRVLGVYRTVIWGGIPVGALAGGVLAEFTSVSTALLCSGAGQALVAVRIVQLLRRHREIVDAGVTRPTDP</sequence>
<feature type="transmembrane region" description="Helical" evidence="7">
    <location>
        <begin position="265"/>
        <end position="289"/>
    </location>
</feature>
<feature type="transmembrane region" description="Helical" evidence="7">
    <location>
        <begin position="415"/>
        <end position="434"/>
    </location>
</feature>
<feature type="transmembrane region" description="Helical" evidence="7">
    <location>
        <begin position="328"/>
        <end position="344"/>
    </location>
</feature>
<keyword evidence="5 7" id="KW-1133">Transmembrane helix</keyword>
<evidence type="ECO:0000256" key="2">
    <source>
        <dbReference type="ARBA" id="ARBA00022448"/>
    </source>
</evidence>
<gene>
    <name evidence="8" type="ORF">GIS00_16080</name>
</gene>
<dbReference type="PANTHER" id="PTHR23513">
    <property type="entry name" value="INTEGRAL MEMBRANE EFFLUX PROTEIN-RELATED"/>
    <property type="match status" value="1"/>
</dbReference>
<feature type="transmembrane region" description="Helical" evidence="7">
    <location>
        <begin position="383"/>
        <end position="409"/>
    </location>
</feature>
<dbReference type="PANTHER" id="PTHR23513:SF6">
    <property type="entry name" value="MAJOR FACILITATOR SUPERFAMILY ASSOCIATED DOMAIN-CONTAINING PROTEIN"/>
    <property type="match status" value="1"/>
</dbReference>
<dbReference type="CDD" id="cd06173">
    <property type="entry name" value="MFS_MefA_like"/>
    <property type="match status" value="1"/>
</dbReference>
<keyword evidence="4 7" id="KW-0812">Transmembrane</keyword>
<keyword evidence="3" id="KW-1003">Cell membrane</keyword>
<comment type="caution">
    <text evidence="8">The sequence shown here is derived from an EMBL/GenBank/DDBJ whole genome shotgun (WGS) entry which is preliminary data.</text>
</comment>
<reference evidence="8 9" key="1">
    <citation type="submission" date="2019-11" db="EMBL/GenBank/DDBJ databases">
        <authorList>
            <person name="Jiang L.-Q."/>
        </authorList>
    </citation>
    <scope>NUCLEOTIDE SEQUENCE [LARGE SCALE GENOMIC DNA]</scope>
    <source>
        <strain evidence="8 9">YIM 132087</strain>
    </source>
</reference>
<organism evidence="8 9">
    <name type="scientific">Nakamurella alba</name>
    <dbReference type="NCBI Taxonomy" id="2665158"/>
    <lineage>
        <taxon>Bacteria</taxon>
        <taxon>Bacillati</taxon>
        <taxon>Actinomycetota</taxon>
        <taxon>Actinomycetes</taxon>
        <taxon>Nakamurellales</taxon>
        <taxon>Nakamurellaceae</taxon>
        <taxon>Nakamurella</taxon>
    </lineage>
</organism>
<dbReference type="InterPro" id="IPR010290">
    <property type="entry name" value="TM_effector"/>
</dbReference>
<feature type="transmembrane region" description="Helical" evidence="7">
    <location>
        <begin position="67"/>
        <end position="84"/>
    </location>
</feature>
<evidence type="ECO:0000313" key="8">
    <source>
        <dbReference type="EMBL" id="MTD15454.1"/>
    </source>
</evidence>
<accession>A0A7K1FRM2</accession>
<dbReference type="Pfam" id="PF05977">
    <property type="entry name" value="MFS_3"/>
    <property type="match status" value="1"/>
</dbReference>
<evidence type="ECO:0000256" key="5">
    <source>
        <dbReference type="ARBA" id="ARBA00022989"/>
    </source>
</evidence>
<proteinExistence type="predicted"/>
<evidence type="ECO:0000256" key="1">
    <source>
        <dbReference type="ARBA" id="ARBA00004651"/>
    </source>
</evidence>
<keyword evidence="2" id="KW-0813">Transport</keyword>
<comment type="subcellular location">
    <subcellularLocation>
        <location evidence="1">Cell membrane</location>
        <topology evidence="1">Multi-pass membrane protein</topology>
    </subcellularLocation>
</comment>
<evidence type="ECO:0000313" key="9">
    <source>
        <dbReference type="Proteomes" id="UP000460221"/>
    </source>
</evidence>
<dbReference type="SUPFAM" id="SSF103473">
    <property type="entry name" value="MFS general substrate transporter"/>
    <property type="match status" value="1"/>
</dbReference>
<evidence type="ECO:0000256" key="6">
    <source>
        <dbReference type="ARBA" id="ARBA00023136"/>
    </source>
</evidence>
<feature type="transmembrane region" description="Helical" evidence="7">
    <location>
        <begin position="350"/>
        <end position="371"/>
    </location>
</feature>
<name>A0A7K1FRM2_9ACTN</name>
<feature type="transmembrane region" description="Helical" evidence="7">
    <location>
        <begin position="90"/>
        <end position="110"/>
    </location>
</feature>
<feature type="transmembrane region" description="Helical" evidence="7">
    <location>
        <begin position="301"/>
        <end position="321"/>
    </location>
</feature>
<evidence type="ECO:0000256" key="3">
    <source>
        <dbReference type="ARBA" id="ARBA00022475"/>
    </source>
</evidence>
<dbReference type="EMBL" id="WLYK01000006">
    <property type="protein sequence ID" value="MTD15454.1"/>
    <property type="molecule type" value="Genomic_DNA"/>
</dbReference>
<dbReference type="AlphaFoldDB" id="A0A7K1FRM2"/>
<keyword evidence="6 7" id="KW-0472">Membrane</keyword>
<protein>
    <submittedName>
        <fullName evidence="8">MFS transporter</fullName>
    </submittedName>
</protein>
<dbReference type="Gene3D" id="1.20.1250.20">
    <property type="entry name" value="MFS general substrate transporter like domains"/>
    <property type="match status" value="1"/>
</dbReference>
<dbReference type="GO" id="GO:0005886">
    <property type="term" value="C:plasma membrane"/>
    <property type="evidence" value="ECO:0007669"/>
    <property type="project" value="UniProtKB-SubCell"/>
</dbReference>
<evidence type="ECO:0000256" key="4">
    <source>
        <dbReference type="ARBA" id="ARBA00022692"/>
    </source>
</evidence>
<dbReference type="Proteomes" id="UP000460221">
    <property type="component" value="Unassembled WGS sequence"/>
</dbReference>
<keyword evidence="9" id="KW-1185">Reference proteome</keyword>
<dbReference type="InterPro" id="IPR036259">
    <property type="entry name" value="MFS_trans_sf"/>
</dbReference>